<feature type="signal peptide" evidence="1">
    <location>
        <begin position="1"/>
        <end position="26"/>
    </location>
</feature>
<sequence length="253" mass="27481">MLDNKKNCGKAMLSLCAALLGADATAGTMNNSPDAAWNYILALSAGPVWQNEGKTQTLFLTPDIEKTYSAQQSSQVIPDGELFLGIQKKWHSFLTGQIGVAVATTGKGRLQGVIWDDADPQFDNYVYNYKVQHTHVALKGKLLSDVGFIVTPWVSASVGAGFNQASDFLSRPVIYEAVPTPEFNNQTKTAFTYTLGAGVQRQVGKNWQVGVGYEFADWGKNQLGRAFEQTLGTGLSLEHFYTHGVMIHVAAVV</sequence>
<accession>A0A0W1A471</accession>
<comment type="caution">
    <text evidence="2">The sequence shown here is derived from an EMBL/GenBank/DDBJ whole genome shotgun (WGS) entry which is preliminary data.</text>
</comment>
<dbReference type="STRING" id="45076.Lwor_2566"/>
<proteinExistence type="predicted"/>
<dbReference type="PATRIC" id="fig|45076.6.peg.2818"/>
<organism evidence="2 3">
    <name type="scientific">Legionella worsleiensis</name>
    <dbReference type="NCBI Taxonomy" id="45076"/>
    <lineage>
        <taxon>Bacteria</taxon>
        <taxon>Pseudomonadati</taxon>
        <taxon>Pseudomonadota</taxon>
        <taxon>Gammaproteobacteria</taxon>
        <taxon>Legionellales</taxon>
        <taxon>Legionellaceae</taxon>
        <taxon>Legionella</taxon>
    </lineage>
</organism>
<feature type="chain" id="PRO_5006919351" description="Opacity protein and related surface antigens" evidence="1">
    <location>
        <begin position="27"/>
        <end position="253"/>
    </location>
</feature>
<dbReference type="RefSeq" id="WP_238584672.1">
    <property type="nucleotide sequence ID" value="NZ_CBCRUR010000017.1"/>
</dbReference>
<gene>
    <name evidence="2" type="ORF">Lwor_2566</name>
</gene>
<dbReference type="InterPro" id="IPR011250">
    <property type="entry name" value="OMP/PagP_B-barrel"/>
</dbReference>
<evidence type="ECO:0008006" key="4">
    <source>
        <dbReference type="Google" id="ProtNLM"/>
    </source>
</evidence>
<evidence type="ECO:0000313" key="3">
    <source>
        <dbReference type="Proteomes" id="UP000054662"/>
    </source>
</evidence>
<evidence type="ECO:0000313" key="2">
    <source>
        <dbReference type="EMBL" id="KTD76000.1"/>
    </source>
</evidence>
<dbReference type="EMBL" id="LNZC01000031">
    <property type="protein sequence ID" value="KTD76000.1"/>
    <property type="molecule type" value="Genomic_DNA"/>
</dbReference>
<name>A0A0W1A471_9GAMM</name>
<dbReference type="Proteomes" id="UP000054662">
    <property type="component" value="Unassembled WGS sequence"/>
</dbReference>
<reference evidence="2 3" key="1">
    <citation type="submission" date="2015-11" db="EMBL/GenBank/DDBJ databases">
        <title>Genomic analysis of 38 Legionella species identifies large and diverse effector repertoires.</title>
        <authorList>
            <person name="Burstein D."/>
            <person name="Amaro F."/>
            <person name="Zusman T."/>
            <person name="Lifshitz Z."/>
            <person name="Cohen O."/>
            <person name="Gilbert J.A."/>
            <person name="Pupko T."/>
            <person name="Shuman H.A."/>
            <person name="Segal G."/>
        </authorList>
    </citation>
    <scope>NUCLEOTIDE SEQUENCE [LARGE SCALE GENOMIC DNA]</scope>
    <source>
        <strain evidence="2 3">ATCC 49508</strain>
    </source>
</reference>
<keyword evidence="3" id="KW-1185">Reference proteome</keyword>
<protein>
    <recommendedName>
        <fullName evidence="4">Opacity protein and related surface antigens</fullName>
    </recommendedName>
</protein>
<dbReference type="Gene3D" id="2.40.160.20">
    <property type="match status" value="1"/>
</dbReference>
<dbReference type="SUPFAM" id="SSF56925">
    <property type="entry name" value="OMPA-like"/>
    <property type="match status" value="1"/>
</dbReference>
<keyword evidence="1" id="KW-0732">Signal</keyword>
<dbReference type="AlphaFoldDB" id="A0A0W1A471"/>
<evidence type="ECO:0000256" key="1">
    <source>
        <dbReference type="SAM" id="SignalP"/>
    </source>
</evidence>